<evidence type="ECO:0000313" key="1">
    <source>
        <dbReference type="EMBL" id="KLL09636.1"/>
    </source>
</evidence>
<proteinExistence type="predicted"/>
<reference evidence="1 2" key="1">
    <citation type="submission" date="2014-12" db="EMBL/GenBank/DDBJ databases">
        <title>Frankia sp. BMG5.1 draft genome.</title>
        <authorList>
            <person name="Gtari M."/>
            <person name="Ghodhbane-Gtari F."/>
            <person name="Nouioui I."/>
            <person name="Ktari A."/>
            <person name="Hezbri K."/>
            <person name="Mimouni W."/>
            <person name="Sbissi I."/>
            <person name="Ayari A."/>
            <person name="Yamanaka T."/>
            <person name="Normand P."/>
            <person name="Tisa L.S."/>
            <person name="Boudabous A."/>
        </authorList>
    </citation>
    <scope>NUCLEOTIDE SEQUENCE [LARGE SCALE GENOMIC DNA]</scope>
    <source>
        <strain evidence="1 2">BMG5.1</strain>
    </source>
</reference>
<dbReference type="EMBL" id="JWIO01000069">
    <property type="protein sequence ID" value="KLL09636.1"/>
    <property type="molecule type" value="Genomic_DNA"/>
</dbReference>
<organism evidence="1 2">
    <name type="scientific">Protofrankia coriariae</name>
    <dbReference type="NCBI Taxonomy" id="1562887"/>
    <lineage>
        <taxon>Bacteria</taxon>
        <taxon>Bacillati</taxon>
        <taxon>Actinomycetota</taxon>
        <taxon>Actinomycetes</taxon>
        <taxon>Frankiales</taxon>
        <taxon>Frankiaceae</taxon>
        <taxon>Protofrankia</taxon>
    </lineage>
</organism>
<protein>
    <submittedName>
        <fullName evidence="1">Uncharacterized protein</fullName>
    </submittedName>
</protein>
<sequence>MIVTESPADDPRRLVTPWIFTRIDDPYQGIRCEPGSPNLWFGPLPQSEHTGSGPALCHSCWIEEGTHRVICDTFTTLTRPLVKPAAITCGKPNSPL</sequence>
<gene>
    <name evidence="1" type="ORF">FrCorBMG51_23515</name>
</gene>
<comment type="caution">
    <text evidence="1">The sequence shown here is derived from an EMBL/GenBank/DDBJ whole genome shotgun (WGS) entry which is preliminary data.</text>
</comment>
<keyword evidence="2" id="KW-1185">Reference proteome</keyword>
<name>A0ABR5EYV6_9ACTN</name>
<dbReference type="Proteomes" id="UP000035425">
    <property type="component" value="Unassembled WGS sequence"/>
</dbReference>
<evidence type="ECO:0000313" key="2">
    <source>
        <dbReference type="Proteomes" id="UP000035425"/>
    </source>
</evidence>
<accession>A0ABR5EYV6</accession>